<keyword evidence="5" id="KW-1185">Reference proteome</keyword>
<dbReference type="PANTHER" id="PTHR43157">
    <property type="entry name" value="PHOSPHATIDYLINOSITOL-GLYCAN BIOSYNTHESIS CLASS F PROTEIN-RELATED"/>
    <property type="match status" value="1"/>
</dbReference>
<keyword evidence="3" id="KW-0472">Membrane</keyword>
<dbReference type="Pfam" id="PF00106">
    <property type="entry name" value="adh_short"/>
    <property type="match status" value="1"/>
</dbReference>
<evidence type="ECO:0000313" key="5">
    <source>
        <dbReference type="Proteomes" id="UP000051574"/>
    </source>
</evidence>
<reference evidence="4 5" key="1">
    <citation type="submission" date="2015-09" db="EMBL/GenBank/DDBJ databases">
        <title>Draft genome of the scarab beetle Oryctes borbonicus.</title>
        <authorList>
            <person name="Meyer J.M."/>
            <person name="Markov G.V."/>
            <person name="Baskaran P."/>
            <person name="Herrmann M."/>
            <person name="Sommer R.J."/>
            <person name="Roedelsperger C."/>
        </authorList>
    </citation>
    <scope>NUCLEOTIDE SEQUENCE [LARGE SCALE GENOMIC DNA]</scope>
    <source>
        <strain evidence="4">OB123</strain>
        <tissue evidence="4">Whole animal</tissue>
    </source>
</reference>
<dbReference type="InterPro" id="IPR036291">
    <property type="entry name" value="NAD(P)-bd_dom_sf"/>
</dbReference>
<dbReference type="AlphaFoldDB" id="A0A0T6ATB4"/>
<dbReference type="PRINTS" id="PR00080">
    <property type="entry name" value="SDRFAMILY"/>
</dbReference>
<evidence type="ECO:0000256" key="3">
    <source>
        <dbReference type="SAM" id="Phobius"/>
    </source>
</evidence>
<evidence type="ECO:0000256" key="2">
    <source>
        <dbReference type="RuleBase" id="RU000363"/>
    </source>
</evidence>
<dbReference type="Gene3D" id="3.40.50.720">
    <property type="entry name" value="NAD(P)-binding Rossmann-like Domain"/>
    <property type="match status" value="1"/>
</dbReference>
<dbReference type="PRINTS" id="PR00081">
    <property type="entry name" value="GDHRDH"/>
</dbReference>
<evidence type="ECO:0000313" key="4">
    <source>
        <dbReference type="EMBL" id="KRT78322.1"/>
    </source>
</evidence>
<evidence type="ECO:0000256" key="1">
    <source>
        <dbReference type="ARBA" id="ARBA00023002"/>
    </source>
</evidence>
<dbReference type="OrthoDB" id="191139at2759"/>
<proteinExistence type="inferred from homology"/>
<accession>A0A0T6ATB4</accession>
<dbReference type="PANTHER" id="PTHR43157:SF31">
    <property type="entry name" value="PHOSPHATIDYLINOSITOL-GLYCAN BIOSYNTHESIS CLASS F PROTEIN"/>
    <property type="match status" value="1"/>
</dbReference>
<dbReference type="Proteomes" id="UP000051574">
    <property type="component" value="Unassembled WGS sequence"/>
</dbReference>
<feature type="transmembrane region" description="Helical" evidence="3">
    <location>
        <begin position="6"/>
        <end position="23"/>
    </location>
</feature>
<keyword evidence="3" id="KW-0812">Transmembrane</keyword>
<dbReference type="EMBL" id="LJIG01022866">
    <property type="protein sequence ID" value="KRT78322.1"/>
    <property type="molecule type" value="Genomic_DNA"/>
</dbReference>
<keyword evidence="1" id="KW-0560">Oxidoreductase</keyword>
<organism evidence="4 5">
    <name type="scientific">Oryctes borbonicus</name>
    <dbReference type="NCBI Taxonomy" id="1629725"/>
    <lineage>
        <taxon>Eukaryota</taxon>
        <taxon>Metazoa</taxon>
        <taxon>Ecdysozoa</taxon>
        <taxon>Arthropoda</taxon>
        <taxon>Hexapoda</taxon>
        <taxon>Insecta</taxon>
        <taxon>Pterygota</taxon>
        <taxon>Neoptera</taxon>
        <taxon>Endopterygota</taxon>
        <taxon>Coleoptera</taxon>
        <taxon>Polyphaga</taxon>
        <taxon>Scarabaeiformia</taxon>
        <taxon>Scarabaeidae</taxon>
        <taxon>Dynastinae</taxon>
        <taxon>Oryctes</taxon>
    </lineage>
</organism>
<sequence length="295" mass="32718">MFSSYYWYLFYLCFVPIFIKLYWKLSTRWNRSYTCLVGKTAIVTGANTGLGYYTALDFAKRGAKVILACRNKAKAEAACQKIIKETSNKNVFYKLVDMASLESVRNFASEINLVEERLDILVNNAGLGFLEQDYTEDEIQFLLQVNHIAPFLLTHLLIGKLRHSAPSRIINVASIAASRSKLTAGNLHKINEVPEITVSKVLRDSQVYGTTKLCNILFTTELAGKLRGSGVTVNCLHPGVIYTEFFRGLNGILKMAASFVGQLLLLTAEEGAQTQIYLAVSKDVEGISGGLFANC</sequence>
<keyword evidence="3" id="KW-1133">Transmembrane helix</keyword>
<comment type="similarity">
    <text evidence="2">Belongs to the short-chain dehydrogenases/reductases (SDR) family.</text>
</comment>
<dbReference type="CDD" id="cd05327">
    <property type="entry name" value="retinol-DH_like_SDR_c_like"/>
    <property type="match status" value="1"/>
</dbReference>
<protein>
    <submittedName>
        <fullName evidence="4">Dehydrogenase</fullName>
    </submittedName>
</protein>
<dbReference type="SUPFAM" id="SSF51735">
    <property type="entry name" value="NAD(P)-binding Rossmann-fold domains"/>
    <property type="match status" value="1"/>
</dbReference>
<dbReference type="InterPro" id="IPR002347">
    <property type="entry name" value="SDR_fam"/>
</dbReference>
<feature type="non-terminal residue" evidence="4">
    <location>
        <position position="295"/>
    </location>
</feature>
<comment type="caution">
    <text evidence="4">The sequence shown here is derived from an EMBL/GenBank/DDBJ whole genome shotgun (WGS) entry which is preliminary data.</text>
</comment>
<name>A0A0T6ATB4_9SCAR</name>
<dbReference type="GO" id="GO:0016491">
    <property type="term" value="F:oxidoreductase activity"/>
    <property type="evidence" value="ECO:0007669"/>
    <property type="project" value="UniProtKB-KW"/>
</dbReference>
<gene>
    <name evidence="4" type="ORF">AMK59_8649</name>
</gene>